<feature type="compositionally biased region" description="Low complexity" evidence="1">
    <location>
        <begin position="227"/>
        <end position="240"/>
    </location>
</feature>
<gene>
    <name evidence="2" type="ORF">BESB_000510</name>
</gene>
<feature type="region of interest" description="Disordered" evidence="1">
    <location>
        <begin position="2085"/>
        <end position="2166"/>
    </location>
</feature>
<feature type="compositionally biased region" description="Basic and acidic residues" evidence="1">
    <location>
        <begin position="9"/>
        <end position="29"/>
    </location>
</feature>
<evidence type="ECO:0000313" key="2">
    <source>
        <dbReference type="EMBL" id="PFH37709.1"/>
    </source>
</evidence>
<feature type="compositionally biased region" description="Low complexity" evidence="1">
    <location>
        <begin position="3105"/>
        <end position="3115"/>
    </location>
</feature>
<feature type="region of interest" description="Disordered" evidence="1">
    <location>
        <begin position="2661"/>
        <end position="2704"/>
    </location>
</feature>
<feature type="region of interest" description="Disordered" evidence="1">
    <location>
        <begin position="1562"/>
        <end position="1587"/>
    </location>
</feature>
<feature type="compositionally biased region" description="Basic and acidic residues" evidence="1">
    <location>
        <begin position="3636"/>
        <end position="3666"/>
    </location>
</feature>
<dbReference type="VEuPathDB" id="ToxoDB:BESB_000510"/>
<feature type="compositionally biased region" description="Low complexity" evidence="1">
    <location>
        <begin position="720"/>
        <end position="743"/>
    </location>
</feature>
<feature type="compositionally biased region" description="Basic residues" evidence="1">
    <location>
        <begin position="1758"/>
        <end position="1768"/>
    </location>
</feature>
<feature type="compositionally biased region" description="Low complexity" evidence="1">
    <location>
        <begin position="339"/>
        <end position="348"/>
    </location>
</feature>
<feature type="compositionally biased region" description="Polar residues" evidence="1">
    <location>
        <begin position="3585"/>
        <end position="3596"/>
    </location>
</feature>
<comment type="caution">
    <text evidence="2">The sequence shown here is derived from an EMBL/GenBank/DDBJ whole genome shotgun (WGS) entry which is preliminary data.</text>
</comment>
<dbReference type="RefSeq" id="XP_029221718.1">
    <property type="nucleotide sequence ID" value="XM_029358806.1"/>
</dbReference>
<feature type="region of interest" description="Disordered" evidence="1">
    <location>
        <begin position="3000"/>
        <end position="3060"/>
    </location>
</feature>
<feature type="region of interest" description="Disordered" evidence="1">
    <location>
        <begin position="217"/>
        <end position="255"/>
    </location>
</feature>
<dbReference type="Proteomes" id="UP000224006">
    <property type="component" value="Chromosome I"/>
</dbReference>
<feature type="compositionally biased region" description="Basic residues" evidence="1">
    <location>
        <begin position="2098"/>
        <end position="2109"/>
    </location>
</feature>
<feature type="region of interest" description="Disordered" evidence="1">
    <location>
        <begin position="3183"/>
        <end position="3203"/>
    </location>
</feature>
<feature type="region of interest" description="Disordered" evidence="1">
    <location>
        <begin position="807"/>
        <end position="826"/>
    </location>
</feature>
<feature type="region of interest" description="Disordered" evidence="1">
    <location>
        <begin position="1107"/>
        <end position="1237"/>
    </location>
</feature>
<feature type="compositionally biased region" description="Low complexity" evidence="1">
    <location>
        <begin position="2914"/>
        <end position="2926"/>
    </location>
</feature>
<reference evidence="2 3" key="1">
    <citation type="submission" date="2017-09" db="EMBL/GenBank/DDBJ databases">
        <title>Genome sequencing of Besnoitia besnoiti strain Bb-Ger1.</title>
        <authorList>
            <person name="Schares G."/>
            <person name="Venepally P."/>
            <person name="Lorenzi H.A."/>
        </authorList>
    </citation>
    <scope>NUCLEOTIDE SEQUENCE [LARGE SCALE GENOMIC DNA]</scope>
    <source>
        <strain evidence="2 3">Bb-Ger1</strain>
    </source>
</reference>
<evidence type="ECO:0000313" key="3">
    <source>
        <dbReference type="Proteomes" id="UP000224006"/>
    </source>
</evidence>
<feature type="compositionally biased region" description="Acidic residues" evidence="1">
    <location>
        <begin position="1227"/>
        <end position="1236"/>
    </location>
</feature>
<feature type="compositionally biased region" description="Basic and acidic residues" evidence="1">
    <location>
        <begin position="2888"/>
        <end position="2907"/>
    </location>
</feature>
<dbReference type="InterPro" id="IPR050899">
    <property type="entry name" value="DDRGK_domain-containing"/>
</dbReference>
<feature type="region of interest" description="Disordered" evidence="1">
    <location>
        <begin position="1505"/>
        <end position="1527"/>
    </location>
</feature>
<protein>
    <submittedName>
        <fullName evidence="2">Uncharacterized protein</fullName>
    </submittedName>
</protein>
<accession>A0A2A9MIH8</accession>
<feature type="compositionally biased region" description="Low complexity" evidence="1">
    <location>
        <begin position="1902"/>
        <end position="1912"/>
    </location>
</feature>
<feature type="region of interest" description="Disordered" evidence="1">
    <location>
        <begin position="666"/>
        <end position="755"/>
    </location>
</feature>
<feature type="compositionally biased region" description="Low complexity" evidence="1">
    <location>
        <begin position="1707"/>
        <end position="1716"/>
    </location>
</feature>
<name>A0A2A9MIH8_BESBE</name>
<feature type="compositionally biased region" description="Basic and acidic residues" evidence="1">
    <location>
        <begin position="1513"/>
        <end position="1527"/>
    </location>
</feature>
<dbReference type="PANTHER" id="PTHR48176:SF1">
    <property type="entry name" value="DDRGK DOMAIN-CONTAINING PROTEIN 1"/>
    <property type="match status" value="1"/>
</dbReference>
<feature type="compositionally biased region" description="Basic and acidic residues" evidence="1">
    <location>
        <begin position="1210"/>
        <end position="1224"/>
    </location>
</feature>
<dbReference type="STRING" id="94643.A0A2A9MIH8"/>
<keyword evidence="3" id="KW-1185">Reference proteome</keyword>
<feature type="region of interest" description="Disordered" evidence="1">
    <location>
        <begin position="3250"/>
        <end position="3309"/>
    </location>
</feature>
<feature type="region of interest" description="Disordered" evidence="1">
    <location>
        <begin position="1811"/>
        <end position="1859"/>
    </location>
</feature>
<feature type="compositionally biased region" description="Basic and acidic residues" evidence="1">
    <location>
        <begin position="2134"/>
        <end position="2147"/>
    </location>
</feature>
<feature type="compositionally biased region" description="Basic and acidic residues" evidence="1">
    <location>
        <begin position="1156"/>
        <end position="1181"/>
    </location>
</feature>
<organism evidence="2 3">
    <name type="scientific">Besnoitia besnoiti</name>
    <name type="common">Apicomplexan protozoan</name>
    <dbReference type="NCBI Taxonomy" id="94643"/>
    <lineage>
        <taxon>Eukaryota</taxon>
        <taxon>Sar</taxon>
        <taxon>Alveolata</taxon>
        <taxon>Apicomplexa</taxon>
        <taxon>Conoidasida</taxon>
        <taxon>Coccidia</taxon>
        <taxon>Eucoccidiorida</taxon>
        <taxon>Eimeriorina</taxon>
        <taxon>Sarcocystidae</taxon>
        <taxon>Besnoitia</taxon>
    </lineage>
</organism>
<feature type="compositionally biased region" description="Basic and acidic residues" evidence="1">
    <location>
        <begin position="1122"/>
        <end position="1131"/>
    </location>
</feature>
<feature type="compositionally biased region" description="Low complexity" evidence="1">
    <location>
        <begin position="2950"/>
        <end position="2967"/>
    </location>
</feature>
<feature type="region of interest" description="Disordered" evidence="1">
    <location>
        <begin position="3585"/>
        <end position="3684"/>
    </location>
</feature>
<feature type="region of interest" description="Disordered" evidence="1">
    <location>
        <begin position="2834"/>
        <end position="2873"/>
    </location>
</feature>
<feature type="compositionally biased region" description="Basic residues" evidence="1">
    <location>
        <begin position="1717"/>
        <end position="1730"/>
    </location>
</feature>
<feature type="compositionally biased region" description="Low complexity" evidence="1">
    <location>
        <begin position="153"/>
        <end position="169"/>
    </location>
</feature>
<feature type="compositionally biased region" description="Basic and acidic residues" evidence="1">
    <location>
        <begin position="2085"/>
        <end position="2097"/>
    </location>
</feature>
<feature type="region of interest" description="Disordered" evidence="1">
    <location>
        <begin position="125"/>
        <end position="144"/>
    </location>
</feature>
<feature type="compositionally biased region" description="Basic and acidic residues" evidence="1">
    <location>
        <begin position="2834"/>
        <end position="2844"/>
    </location>
</feature>
<feature type="region of interest" description="Disordered" evidence="1">
    <location>
        <begin position="2888"/>
        <end position="2972"/>
    </location>
</feature>
<feature type="compositionally biased region" description="Low complexity" evidence="1">
    <location>
        <begin position="1769"/>
        <end position="1783"/>
    </location>
</feature>
<feature type="compositionally biased region" description="Basic residues" evidence="1">
    <location>
        <begin position="3622"/>
        <end position="3635"/>
    </location>
</feature>
<feature type="region of interest" description="Disordered" evidence="1">
    <location>
        <begin position="1902"/>
        <end position="1925"/>
    </location>
</feature>
<dbReference type="PANTHER" id="PTHR48176">
    <property type="entry name" value="DDRGK DOMAIN-CONTAINING PROTEIN 1"/>
    <property type="match status" value="1"/>
</dbReference>
<evidence type="ECO:0000256" key="1">
    <source>
        <dbReference type="SAM" id="MobiDB-lite"/>
    </source>
</evidence>
<feature type="compositionally biased region" description="Basic and acidic residues" evidence="1">
    <location>
        <begin position="666"/>
        <end position="676"/>
    </location>
</feature>
<feature type="compositionally biased region" description="Acidic residues" evidence="1">
    <location>
        <begin position="677"/>
        <end position="686"/>
    </location>
</feature>
<feature type="compositionally biased region" description="Low complexity" evidence="1">
    <location>
        <begin position="1107"/>
        <end position="1121"/>
    </location>
</feature>
<feature type="compositionally biased region" description="Basic and acidic residues" evidence="1">
    <location>
        <begin position="376"/>
        <end position="386"/>
    </location>
</feature>
<dbReference type="OrthoDB" id="333939at2759"/>
<feature type="compositionally biased region" description="Low complexity" evidence="1">
    <location>
        <begin position="177"/>
        <end position="192"/>
    </location>
</feature>
<dbReference type="GeneID" id="40305114"/>
<feature type="compositionally biased region" description="Basic residues" evidence="1">
    <location>
        <begin position="691"/>
        <end position="703"/>
    </location>
</feature>
<feature type="compositionally biased region" description="Acidic residues" evidence="1">
    <location>
        <begin position="2148"/>
        <end position="2163"/>
    </location>
</feature>
<feature type="compositionally biased region" description="Low complexity" evidence="1">
    <location>
        <begin position="2688"/>
        <end position="2699"/>
    </location>
</feature>
<dbReference type="KEGG" id="bbes:BESB_000510"/>
<feature type="compositionally biased region" description="Low complexity" evidence="1">
    <location>
        <begin position="1811"/>
        <end position="1826"/>
    </location>
</feature>
<feature type="region of interest" description="Disordered" evidence="1">
    <location>
        <begin position="272"/>
        <end position="386"/>
    </location>
</feature>
<feature type="compositionally biased region" description="Basic and acidic residues" evidence="1">
    <location>
        <begin position="3601"/>
        <end position="3621"/>
    </location>
</feature>
<feature type="compositionally biased region" description="Low complexity" evidence="1">
    <location>
        <begin position="42"/>
        <end position="51"/>
    </location>
</feature>
<feature type="region of interest" description="Disordered" evidence="1">
    <location>
        <begin position="3094"/>
        <end position="3115"/>
    </location>
</feature>
<feature type="region of interest" description="Disordered" evidence="1">
    <location>
        <begin position="1424"/>
        <end position="1468"/>
    </location>
</feature>
<feature type="region of interest" description="Disordered" evidence="1">
    <location>
        <begin position="153"/>
        <end position="200"/>
    </location>
</feature>
<feature type="region of interest" description="Disordered" evidence="1">
    <location>
        <begin position="1"/>
        <end position="78"/>
    </location>
</feature>
<feature type="compositionally biased region" description="Basic and acidic residues" evidence="1">
    <location>
        <begin position="351"/>
        <end position="368"/>
    </location>
</feature>
<proteinExistence type="predicted"/>
<dbReference type="GO" id="GO:0044389">
    <property type="term" value="F:ubiquitin-like protein ligase binding"/>
    <property type="evidence" value="ECO:0007669"/>
    <property type="project" value="TreeGrafter"/>
</dbReference>
<feature type="compositionally biased region" description="Basic residues" evidence="1">
    <location>
        <begin position="3670"/>
        <end position="3684"/>
    </location>
</feature>
<sequence>MSRFAGSRLRGDGDKGEHEDGDAERRGETDCAPPRLSGDAQPAFAFSAPSAHSNGSIKRENVSGMMEPTTCVSSVTDGREDLTRGEGAYAAADTPAECGSARLRDAEDDMDVVMTEAFADAPLICGAPGSPRDSGPLPVDAGGARDAGSFALSAHDAASPDDSASASAALRGEGEEASAAEPDAHAAPAQSAEEAEEGGRSVSSFFFQHLRTAAAGREEGRCASELEGSAASDAMDAGAAAEERHADGGAPVALGRGDAACETACGEFAARAKEDAQAPSGEGEEASATAGVESAPRDASPHAQEVPVAGANDGAPPPPASASCTAADAEEDMGGGGEASAESSLASRRGSRSERKVRGRRSSEKREEDREEEEEERRRRPEEEEAELLRYHSDIPEDVREGRWCTKAATHYMHLKVLIYLHFLVYLDRGFVRSASANEDGQEEDLSPPHPSINADSPFLFDLADPLRPSFSTLSLLDLFNSMLARYGGRSQLSLSKSTPQCRLRPSHAFAHCQEFPLRAFHCLEMRAFASHPRSRLASLSRILSVCPFLASGNLPFAVGIVAKHPLCGFPSPEGEGTAHLSPQLHRVQPLPLLSLLAWHFACASASSAVLFRAPLHGLAIGCVCLCRYGAAAVEGVCAFLTCDAGFLHYVRCHFLRDCLKAARDEEEERRRREQGDEVSTEEEDDDRHRGEGRRRSEKRRRSSSGVASREDEGEEQCDSSVFSSLSSSSSSEDEGSCAASPTSSPPPFSAFPPIDSPLFPALPVSPEPQPRGRALGGRRAPVVCELLHASDPVKCCCRLARAAEDDDGGKARKRRGGRQGSGSSGVARALPLLQSAFECEDLHLPPPLPASFRRYVPPQCFPTLPASVSRGEEGEEASGASARRVGGDDEAAALTIALSFTTRDLLRRSYTVYDFFVTAFSEGLPAFFRNDCPLSCVSSSSFHDWCYRLPRPSLSPGLLPTFLPSPITAGGAAQRAEAGDRAHDLDALEHDDAAAAPDQGTYLARHTSFEGGCMVNFMLPGETPASILFCHLLDAFAGIAAASLCRGLHPEFASATTNVYHIVKVLELFIFARSGSLDRLPPHVTCALPRRWKHLLDFTPLEKAPARVGSRGGARAAPPREAQREVDGRRGGTAGADGGASFEGAGEARTTQGDEEGRQPRDAHAEEARDGRKDGEHGEQEPGAETFTPEERREFPGGEEEEETAASVNDRRSADAATERRGEVAGAEEAEEENGEPPLLSLPLVMAHLLFTIHHPASQELFLRLLGSNSASGSPISAACFHALLSGLQWPVLLSTSLREASCQTRVDALLRAENLLRLEQKVLARRRRGAARVRERARSRSASRRAWSPAFSPTFLLASSSSSSSSRRLASSPSTLSPSASSFFSLSPLQRRAADAPRLANSSRDDRALPLTPLSFASLASSPVASSSSLPPPRASAAPARAVSPSPRWRSTRLAGSGRRAASDGGPCTCASPYPAFQPQGPRECCRRCGLYFDGFFSKRALAGEPETAGEPERDSRRETAARDDLRRRIPSLYSVASSPSSASSGAAAASASCGLAGAAQSSVDADGPPPRERSGGDASAGAARRSAAPPLLGWRVFRCGTRAWRRRLLTLFVVAGREFQSLKASWTSRQRRRGGGSLASAHFACAEKRGKSDADSARGKDEGEEDFLTAAALRFPAWLWCAQDDRGGHLNPPEDGGAPPTSPRASRLGSAAHSRSHSRRRRGKGAKKVASVGSARHDGGASGDGSDATPSRWLRAPRKHHRRRSASPSLPSSAPDVASSAAAATLPPACEAGREKAALFHPLLGSAPTASSLSGSSGESLSSEGRHLTALPLVSRSQGALEDKEREAEMEGGSEAAAASSSSAACSAAALSPPGACGGGSRPHSSSLCLPLPEAAQGGRARSAAASHAPPGLPQRPHGLHVASRKAAPKIHVLQSSRCQYRQNAHSLAALAARGFFLFGTLGLTPQQLQHRHAVRRLHLEFPYLFLSDDEAGPTRARRDRARAAQDESFSGAEDARGSPRRRHSSAAESEEAEAVEATQFVPVHDEARDAKLPLHFALWREFVERRQKLERRRRRERLRREKEMRREEEEIAARKKKKAQKKTKHEGREGTRSRAHHAAARAQLAQGDAEGQRADDAPAARAEDGEDEEAHASADDEESNAPCGLAAEPAWLRENEAVRAGDAAARKEKKAPHPLVFLGLHDGLDVLLQRILEGSYKHPNCRPPGCVGIHAYTPGMSEAQFQTWLQQKLQERVSGMEEVYGDSELNMALQKRLLEATFVQSRVVSLLFKSILRGSSRESGVTLLSAILYHAHSGRALAPFRDEIAAACLPHFAEYCELLYIALAKPPHRHAPGGAVQRRLGYRVVDLMELFRSVIELAPVAALAEVPLHFWKRLTDCFFVYTKNTIFMSKCLPVFKKVADHGSNELQRLVFVHCRLLKRLDVAVSSFRKRLHTKANTKDGLGAIMDLLVHLNHFYRTSAESLEFSEDFPGLSSSSSSSVPSTPTPTHHSTSFFSSGALLHASAFSSSLLSSPSTTPALGASSASPLSPSAFQSPAALSSPAYPPPPILALHPVPPMMDDSVVLSPPPSMMRIAAAANFAGLLPASPALDSPRHPPRSFLCRAKDRIAPQAETYALAQKALSPSAASSRVSPLASASSASFEGTADADRLSAAGGAGGEGDAERPAPLSPEAPASLNGSDLLALPKAGGGAGVGGRMAPESAFGSLLLPSPPSPSSSPLLAASCSARLQQSASLSPGSVPLSPSSSAAAGFSSFPAWLFSSLAAQPSFVSLCSCSSCREAAGATLGMAIPPVPHVHCSSCSSCHHSARSDSRAARAEDRADASGGERSLGGGSAHDRDPGEGPASPEARCHAASQAIGVSLNDAEGRDEAGQGGDAREHLDARDPCPPSPAAADAVAPLPVSPGGRAATATVADESLAGAEEGGADARSAFSSPTPPTAAGAPADRGRGAEALEARDDLRALLERERDKLVVDLDARGLSPVSASPRFASPLASLSPCTDRSPERVARMRKGGPEKGDRRDEGDAAPAAARATPSFFSPVPSEGALLAAAPDGAGEAADAELEMAVFSPEASLPEAAPPRRQPAQGASSSSSFSAECPVVASGFVASPPAVFASPVAFLSPVSSPLSPVNRGGGALAAAVAAARGGETAVGLDEMERDVTMEEEERGEGHAVGAHGAGAGPCDCAETEGAARRQDCGDPHEAVSCESKNSPSRVSSILARAVAAAVSAAGAPRKSPPRPDSRGDEGPPGEASGKRHGSGEAEAVQRETFGAPDGGEESSQRGGDKRHTCCADELCSAGSSAASQSTADVDVAMGSEELRHASDLSSLAASEGPKAVDASSSAAFHLPTSIHAFSPSSPSSRPSSASSCSGAELCLPPRLPLGAGSLRGATSGLILPAKETGGESVSAGSEAADAGVCSCPHSRSATRCCCYDISPPFFFTTASASSPYTSPASFQPFLLPPANLLYALSLPAASALDGGGGSPVAASSAAALSGLPGAASFSPILAPALAGLLACPGFALHAAGGHGRDGESEDSGKSFLTQLLLTSKKWRRISKFVSVQTRGPSMDITNPSNFMPVEEARRVKEERKRQEKLQQHSEGRHRKSRSEKKHRRREEQRLMWQDQREVHQNSRPEPGVLRDDLDAFQHGGRHHRRHHHKGLEK</sequence>
<feature type="region of interest" description="Disordered" evidence="1">
    <location>
        <begin position="1689"/>
        <end position="1783"/>
    </location>
</feature>
<feature type="compositionally biased region" description="Basic and acidic residues" evidence="1">
    <location>
        <begin position="3024"/>
        <end position="3046"/>
    </location>
</feature>
<feature type="region of interest" description="Disordered" evidence="1">
    <location>
        <begin position="1999"/>
        <end position="2040"/>
    </location>
</feature>
<dbReference type="EMBL" id="NWUJ01000001">
    <property type="protein sequence ID" value="PFH37709.1"/>
    <property type="molecule type" value="Genomic_DNA"/>
</dbReference>